<gene>
    <name evidence="6" type="ordered locus">SM11_pC1177</name>
</gene>
<comment type="similarity">
    <text evidence="1">Belongs to the transposase IS21/IS408/IS1162 family.</text>
</comment>
<dbReference type="PANTHER" id="PTHR35004:SF6">
    <property type="entry name" value="TRANSPOSASE"/>
    <property type="match status" value="1"/>
</dbReference>
<keyword evidence="4" id="KW-0233">DNA recombination</keyword>
<dbReference type="Proteomes" id="UP000009045">
    <property type="component" value="Plasmid pSmeSM11c"/>
</dbReference>
<dbReference type="Gene3D" id="1.10.10.60">
    <property type="entry name" value="Homeodomain-like"/>
    <property type="match status" value="1"/>
</dbReference>
<keyword evidence="6" id="KW-0614">Plasmid</keyword>
<dbReference type="GO" id="GO:0006310">
    <property type="term" value="P:DNA recombination"/>
    <property type="evidence" value="ECO:0007669"/>
    <property type="project" value="UniProtKB-KW"/>
</dbReference>
<evidence type="ECO:0000256" key="3">
    <source>
        <dbReference type="ARBA" id="ARBA00023125"/>
    </source>
</evidence>
<protein>
    <submittedName>
        <fullName evidence="6">Transposase</fullName>
    </submittedName>
</protein>
<feature type="domain" description="HTH IS21-type" evidence="5">
    <location>
        <begin position="20"/>
        <end position="83"/>
    </location>
</feature>
<sequence length="227" mass="26074">MLSPILLPMVGRGISVIKLREMMMILDLHRQGLSVSAIARQAGIDRKTVRKYIERGLEAPVYGPRKPRATVIDPFAAYLRERVQAYPGLTARRLFREIKDLGYSGGYTALTDFLRDVRPPSEQGFEVRFETPPGEQAQVDFAQFHVVFTDEPTTPRIVWLFSMVLGYSRLIWARFVMVRPAWAHSCGWKSRHELVTASEVKRNCVRVTERGEEAWSVNRVPMNKNRI</sequence>
<evidence type="ECO:0000256" key="2">
    <source>
        <dbReference type="ARBA" id="ARBA00022578"/>
    </source>
</evidence>
<keyword evidence="3" id="KW-0238">DNA-binding</keyword>
<geneLocation type="plasmid" evidence="6 7">
    <name>pSmeSM11c</name>
</geneLocation>
<dbReference type="GO" id="GO:0003677">
    <property type="term" value="F:DNA binding"/>
    <property type="evidence" value="ECO:0007669"/>
    <property type="project" value="UniProtKB-KW"/>
</dbReference>
<dbReference type="HOGENOM" id="CLU_1219052_0_0_5"/>
<evidence type="ECO:0000313" key="6">
    <source>
        <dbReference type="EMBL" id="AEH82250.1"/>
    </source>
</evidence>
<dbReference type="KEGG" id="smx:SM11_pC1177"/>
<evidence type="ECO:0000313" key="7">
    <source>
        <dbReference type="Proteomes" id="UP000009045"/>
    </source>
</evidence>
<dbReference type="InterPro" id="IPR009057">
    <property type="entry name" value="Homeodomain-like_sf"/>
</dbReference>
<name>F7XFC5_SINMM</name>
<proteinExistence type="inferred from homology"/>
<organism evidence="6 7">
    <name type="scientific">Sinorhizobium meliloti (strain SM11)</name>
    <dbReference type="NCBI Taxonomy" id="707241"/>
    <lineage>
        <taxon>Bacteria</taxon>
        <taxon>Pseudomonadati</taxon>
        <taxon>Pseudomonadota</taxon>
        <taxon>Alphaproteobacteria</taxon>
        <taxon>Hyphomicrobiales</taxon>
        <taxon>Rhizobiaceae</taxon>
        <taxon>Sinorhizobium/Ensifer group</taxon>
        <taxon>Sinorhizobium</taxon>
    </lineage>
</organism>
<dbReference type="AlphaFoldDB" id="F7XFC5"/>
<dbReference type="PROSITE" id="PS50531">
    <property type="entry name" value="HTH_IS21"/>
    <property type="match status" value="1"/>
</dbReference>
<dbReference type="PATRIC" id="fig|707241.3.peg.5111"/>
<evidence type="ECO:0000256" key="4">
    <source>
        <dbReference type="ARBA" id="ARBA00023172"/>
    </source>
</evidence>
<dbReference type="Pfam" id="PF13551">
    <property type="entry name" value="HTH_29"/>
    <property type="match status" value="1"/>
</dbReference>
<keyword evidence="2" id="KW-0815">Transposition</keyword>
<reference evidence="6 7" key="1">
    <citation type="journal article" date="2011" name="J. Biotechnol.">
        <title>The complete genome sequence of the dominant Sinorhizobium meliloti field isolate SM11 extends the S. meliloti pan-genome.</title>
        <authorList>
            <person name="Schneiker-Bekel S."/>
            <person name="Wibberg D."/>
            <person name="Bekel T."/>
            <person name="Blom J."/>
            <person name="Linke B."/>
            <person name="Neuweger H."/>
            <person name="Stiens M."/>
            <person name="Vorholter F.J."/>
            <person name="Weidner S."/>
            <person name="Goesmann A."/>
            <person name="Puhler A."/>
            <person name="Schluter A."/>
        </authorList>
    </citation>
    <scope>NUCLEOTIDE SEQUENCE [LARGE SCALE GENOMIC DNA]</scope>
    <source>
        <strain evidence="6 7">SM11</strain>
        <plasmid evidence="7">pSmeSM11c</plasmid>
    </source>
</reference>
<evidence type="ECO:0000256" key="1">
    <source>
        <dbReference type="ARBA" id="ARBA00009277"/>
    </source>
</evidence>
<dbReference type="InterPro" id="IPR017894">
    <property type="entry name" value="HTH_IS21_transposase_type"/>
</dbReference>
<evidence type="ECO:0000259" key="5">
    <source>
        <dbReference type="PROSITE" id="PS50531"/>
    </source>
</evidence>
<dbReference type="PANTHER" id="PTHR35004">
    <property type="entry name" value="TRANSPOSASE RV3428C-RELATED"/>
    <property type="match status" value="1"/>
</dbReference>
<dbReference type="GO" id="GO:0032196">
    <property type="term" value="P:transposition"/>
    <property type="evidence" value="ECO:0007669"/>
    <property type="project" value="UniProtKB-KW"/>
</dbReference>
<dbReference type="SUPFAM" id="SSF46689">
    <property type="entry name" value="Homeodomain-like"/>
    <property type="match status" value="1"/>
</dbReference>
<dbReference type="EMBL" id="CP001831">
    <property type="protein sequence ID" value="AEH82250.1"/>
    <property type="molecule type" value="Genomic_DNA"/>
</dbReference>
<accession>F7XFC5</accession>